<gene>
    <name evidence="2" type="ORF">KY5_0504c</name>
</gene>
<keyword evidence="3" id="KW-1185">Reference proteome</keyword>
<feature type="signal peptide" evidence="1">
    <location>
        <begin position="1"/>
        <end position="23"/>
    </location>
</feature>
<proteinExistence type="predicted"/>
<protein>
    <recommendedName>
        <fullName evidence="4">Secreted protein</fullName>
    </recommendedName>
</protein>
<sequence>MRRFSFVAAAVAGVIGLSLGSTAVAEQPGVRPAARYLNLHQCVYVGSGGHYTNVLPNTANTAFNTGTNASSTPDTTLSCGPGSGGWRPAPANSAVKAFDLTAGRYLNVHQCVYFSPGQHYTAVLPNTPNVNFNTGTNVSDTADTKLNCGPGGGGWRLLLANSAVKSFDLADHQYLNLHQCVWTSSGQYYMGLLPNTPNANFNTGTNASGTADTALKCLPGGGGWALDPSDSAFLPLGG</sequence>
<keyword evidence="1" id="KW-0732">Signal</keyword>
<dbReference type="KEGG" id="sfk:KY5_0504c"/>
<dbReference type="Proteomes" id="UP000221011">
    <property type="component" value="Chromosome"/>
</dbReference>
<evidence type="ECO:0000313" key="3">
    <source>
        <dbReference type="Proteomes" id="UP000221011"/>
    </source>
</evidence>
<organism evidence="2 3">
    <name type="scientific">Streptomyces formicae</name>
    <dbReference type="NCBI Taxonomy" id="1616117"/>
    <lineage>
        <taxon>Bacteria</taxon>
        <taxon>Bacillati</taxon>
        <taxon>Actinomycetota</taxon>
        <taxon>Actinomycetes</taxon>
        <taxon>Kitasatosporales</taxon>
        <taxon>Streptomycetaceae</taxon>
        <taxon>Streptomyces</taxon>
    </lineage>
</organism>
<reference evidence="2 3" key="1">
    <citation type="submission" date="2017-08" db="EMBL/GenBank/DDBJ databases">
        <title>Complete Genome Sequence of Streptomyces formicae KY5, the formicamycin producer.</title>
        <authorList>
            <person name="Holmes N.A."/>
            <person name="Devine R."/>
            <person name="Qin Z."/>
            <person name="Seipke R.F."/>
            <person name="Wilkinson B."/>
            <person name="Hutchings M.I."/>
        </authorList>
    </citation>
    <scope>NUCLEOTIDE SEQUENCE [LARGE SCALE GENOMIC DNA]</scope>
    <source>
        <strain evidence="2 3">KY5</strain>
    </source>
</reference>
<evidence type="ECO:0000256" key="1">
    <source>
        <dbReference type="SAM" id="SignalP"/>
    </source>
</evidence>
<evidence type="ECO:0008006" key="4">
    <source>
        <dbReference type="Google" id="ProtNLM"/>
    </source>
</evidence>
<dbReference type="EMBL" id="CP022685">
    <property type="protein sequence ID" value="ATL25522.1"/>
    <property type="molecule type" value="Genomic_DNA"/>
</dbReference>
<name>A0A291Q1Q1_9ACTN</name>
<feature type="chain" id="PRO_5039581275" description="Secreted protein" evidence="1">
    <location>
        <begin position="24"/>
        <end position="238"/>
    </location>
</feature>
<evidence type="ECO:0000313" key="2">
    <source>
        <dbReference type="EMBL" id="ATL25522.1"/>
    </source>
</evidence>
<accession>A0A291Q1Q1</accession>
<dbReference type="AlphaFoldDB" id="A0A291Q1Q1"/>